<feature type="domain" description="GT23" evidence="5">
    <location>
        <begin position="170"/>
        <end position="491"/>
    </location>
</feature>
<dbReference type="CDD" id="cd11300">
    <property type="entry name" value="Fut8_like"/>
    <property type="match status" value="1"/>
</dbReference>
<feature type="transmembrane region" description="Helical" evidence="4">
    <location>
        <begin position="7"/>
        <end position="27"/>
    </location>
</feature>
<dbReference type="WBParaSite" id="MCU_002330-RC">
    <property type="protein sequence ID" value="MCU_002330-RC"/>
    <property type="gene ID" value="MCU_002330"/>
</dbReference>
<proteinExistence type="inferred from homology"/>
<dbReference type="PROSITE" id="PS51659">
    <property type="entry name" value="GT23"/>
    <property type="match status" value="1"/>
</dbReference>
<dbReference type="InterPro" id="IPR045573">
    <property type="entry name" value="Fut8_N_cat"/>
</dbReference>
<reference evidence="6 7" key="1">
    <citation type="submission" date="2019-11" db="UniProtKB">
        <authorList>
            <consortium name="WormBaseParasite"/>
        </authorList>
    </citation>
    <scope>IDENTIFICATION</scope>
</reference>
<dbReference type="GO" id="GO:0006487">
    <property type="term" value="P:protein N-linked glycosylation"/>
    <property type="evidence" value="ECO:0007669"/>
    <property type="project" value="TreeGrafter"/>
</dbReference>
<dbReference type="WBParaSite" id="MCU_002330-RA">
    <property type="protein sequence ID" value="MCU_002330-RA"/>
    <property type="gene ID" value="MCU_002330"/>
</dbReference>
<keyword evidence="4" id="KW-0812">Transmembrane</keyword>
<dbReference type="Gene3D" id="3.40.50.11350">
    <property type="match status" value="1"/>
</dbReference>
<keyword evidence="4" id="KW-1133">Transmembrane helix</keyword>
<evidence type="ECO:0000313" key="8">
    <source>
        <dbReference type="WBParaSite" id="MCU_002330-RC"/>
    </source>
</evidence>
<evidence type="ECO:0000256" key="2">
    <source>
        <dbReference type="ARBA" id="ARBA00022679"/>
    </source>
</evidence>
<evidence type="ECO:0000256" key="4">
    <source>
        <dbReference type="SAM" id="Phobius"/>
    </source>
</evidence>
<dbReference type="GO" id="GO:0046921">
    <property type="term" value="F:alpha-(1-&gt;6)-fucosyltransferase activity"/>
    <property type="evidence" value="ECO:0007669"/>
    <property type="project" value="TreeGrafter"/>
</dbReference>
<evidence type="ECO:0000256" key="1">
    <source>
        <dbReference type="ARBA" id="ARBA00022676"/>
    </source>
</evidence>
<comment type="similarity">
    <text evidence="3">Belongs to the glycosyltransferase 23 family.</text>
</comment>
<evidence type="ECO:0000313" key="7">
    <source>
        <dbReference type="WBParaSite" id="MCU_002330-RB"/>
    </source>
</evidence>
<keyword evidence="4" id="KW-0472">Membrane</keyword>
<keyword evidence="1 3" id="KW-0328">Glycosyltransferase</keyword>
<evidence type="ECO:0000259" key="5">
    <source>
        <dbReference type="PROSITE" id="PS51659"/>
    </source>
</evidence>
<accession>A0A5K3EQW1</accession>
<dbReference type="PANTHER" id="PTHR13132">
    <property type="entry name" value="ALPHA- 1,6 -FUCOSYLTRANSFERASE"/>
    <property type="match status" value="1"/>
</dbReference>
<evidence type="ECO:0000313" key="6">
    <source>
        <dbReference type="WBParaSite" id="MCU_002330-RA"/>
    </source>
</evidence>
<dbReference type="AlphaFoldDB" id="A0A5K3EQW1"/>
<name>A0A5K3EQW1_MESCO</name>
<dbReference type="PANTHER" id="PTHR13132:SF29">
    <property type="entry name" value="ALPHA-(1,6)-FUCOSYLTRANSFERASE"/>
    <property type="match status" value="1"/>
</dbReference>
<organism evidence="8">
    <name type="scientific">Mesocestoides corti</name>
    <name type="common">Flatworm</name>
    <dbReference type="NCBI Taxonomy" id="53468"/>
    <lineage>
        <taxon>Eukaryota</taxon>
        <taxon>Metazoa</taxon>
        <taxon>Spiralia</taxon>
        <taxon>Lophotrochozoa</taxon>
        <taxon>Platyhelminthes</taxon>
        <taxon>Cestoda</taxon>
        <taxon>Eucestoda</taxon>
        <taxon>Cyclophyllidea</taxon>
        <taxon>Mesocestoididae</taxon>
        <taxon>Mesocestoides</taxon>
    </lineage>
</organism>
<dbReference type="InterPro" id="IPR027350">
    <property type="entry name" value="GT23_dom"/>
</dbReference>
<protein>
    <submittedName>
        <fullName evidence="6 7">GT23 domain-containing protein</fullName>
    </submittedName>
</protein>
<dbReference type="WBParaSite" id="MCU_002330-RB">
    <property type="protein sequence ID" value="MCU_002330-RB"/>
    <property type="gene ID" value="MCU_002330"/>
</dbReference>
<keyword evidence="2 3" id="KW-0808">Transferase</keyword>
<dbReference type="Pfam" id="PF19745">
    <property type="entry name" value="FUT8_N_cat"/>
    <property type="match status" value="1"/>
</dbReference>
<feature type="region of interest" description="Important for donor substrate binding" evidence="3">
    <location>
        <begin position="334"/>
        <end position="335"/>
    </location>
</feature>
<evidence type="ECO:0000256" key="3">
    <source>
        <dbReference type="PROSITE-ProRule" id="PRU00992"/>
    </source>
</evidence>
<sequence length="569" mass="64179">MFKFKWFFSAALIFLVTTYMYLFLSVMNKPNHCPPVPPSGSALGENNESARQEELRKPEVAIQVSNYSLLGYSHHVLQRRAIRLTRESRNLMQAKLREWRKIKSLPDTFVKDVDAVLAVFSELTDLLEVNVEGLARVNGAGTAQRVALQRLTDALNSELDKLQNPKNCTKSKHLLMNINKSCGFGCQLHHAAHCFRLAVATNRVLHLITDEYSYSKNGFFSVFRPLTSCPSVKTGANGNPITWGSPGFENADYVYCPIVEQFHEIPQYAPPAVPTSIADALAHLHGAPAIWFSGHLLAYIMRLKEGQVSESVEKVVSMVRGTPDTSPVVGVHIRRTDKIKSEAEFHKLDEYMVYVDRYFDKLDAERLMRSRHEEWRGDDCPQLKTPITRRVFIATDDPEVIAEARRSYPSSPSEGKPRYEFIGDVKRAQSASLATRYTHESLLAVITDVVALSHTDYIVCTFSSQICRLAYELMQTRPMQLGDASTRAQSLDDGYYYGGQQTWYQAAIVDDKEAGIEVGDLVATLGNHWNGYARIIPTKSKRELVLPAYRFEDRLLKVDFALQVNVSVS</sequence>